<reference evidence="10 11" key="1">
    <citation type="submission" date="2020-03" db="EMBL/GenBank/DDBJ databases">
        <title>Soil Listeria distribution.</title>
        <authorList>
            <person name="Liao J."/>
            <person name="Wiedmann M."/>
        </authorList>
    </citation>
    <scope>NUCLEOTIDE SEQUENCE [LARGE SCALE GENOMIC DNA]</scope>
    <source>
        <strain evidence="10 11">FSL L7-1560</strain>
    </source>
</reference>
<comment type="similarity">
    <text evidence="2 8">Belongs to the dihydrofolate reductase family.</text>
</comment>
<protein>
    <recommendedName>
        <fullName evidence="3 8">Dihydrofolate reductase</fullName>
        <ecNumber evidence="3 8">1.5.1.3</ecNumber>
    </recommendedName>
</protein>
<keyword evidence="5 8" id="KW-0521">NADP</keyword>
<dbReference type="EC" id="1.5.1.3" evidence="3 8"/>
<evidence type="ECO:0000259" key="9">
    <source>
        <dbReference type="PROSITE" id="PS51330"/>
    </source>
</evidence>
<dbReference type="GO" id="GO:0046655">
    <property type="term" value="P:folic acid metabolic process"/>
    <property type="evidence" value="ECO:0007669"/>
    <property type="project" value="TreeGrafter"/>
</dbReference>
<comment type="caution">
    <text evidence="10">The sequence shown here is derived from an EMBL/GenBank/DDBJ whole genome shotgun (WGS) entry which is preliminary data.</text>
</comment>
<feature type="domain" description="DHFR" evidence="9">
    <location>
        <begin position="1"/>
        <end position="160"/>
    </location>
</feature>
<keyword evidence="6 8" id="KW-0560">Oxidoreductase</keyword>
<dbReference type="InterPro" id="IPR001796">
    <property type="entry name" value="DHFR_dom"/>
</dbReference>
<dbReference type="EMBL" id="JAARRG010000005">
    <property type="protein sequence ID" value="MBC1486352.1"/>
    <property type="molecule type" value="Genomic_DNA"/>
</dbReference>
<dbReference type="AlphaFoldDB" id="A0A7X0X2K4"/>
<dbReference type="SUPFAM" id="SSF53597">
    <property type="entry name" value="Dihydrofolate reductase-like"/>
    <property type="match status" value="1"/>
</dbReference>
<name>A0A7X0X2K4_LISSE</name>
<dbReference type="CDD" id="cd00209">
    <property type="entry name" value="DHFR"/>
    <property type="match status" value="1"/>
</dbReference>
<dbReference type="PRINTS" id="PR00070">
    <property type="entry name" value="DHFR"/>
</dbReference>
<dbReference type="Gene3D" id="3.40.430.10">
    <property type="entry name" value="Dihydrofolate Reductase, subunit A"/>
    <property type="match status" value="1"/>
</dbReference>
<evidence type="ECO:0000256" key="2">
    <source>
        <dbReference type="ARBA" id="ARBA00009539"/>
    </source>
</evidence>
<dbReference type="Pfam" id="PF00186">
    <property type="entry name" value="DHFR_1"/>
    <property type="match status" value="1"/>
</dbReference>
<dbReference type="InterPro" id="IPR012259">
    <property type="entry name" value="DHFR"/>
</dbReference>
<evidence type="ECO:0000256" key="3">
    <source>
        <dbReference type="ARBA" id="ARBA00012856"/>
    </source>
</evidence>
<evidence type="ECO:0000256" key="6">
    <source>
        <dbReference type="ARBA" id="ARBA00023002"/>
    </source>
</evidence>
<sequence length="161" mass="18515">MIIFIWAQDRAGNIGKDNKMPWHLPGDLQFFKKTTTGKTLVMGRKTYESLGKALPNRKTIVLTRDTSLQLADANVIHSREEVLALAKKQDEAIYIAGGAEIYRLFMDVADKLIVTKIDATFEADTAFPEVDWENFTEVSREPHDKDEKNKYGYTFYTYERN</sequence>
<dbReference type="InterPro" id="IPR024072">
    <property type="entry name" value="DHFR-like_dom_sf"/>
</dbReference>
<comment type="pathway">
    <text evidence="1 8">Cofactor biosynthesis; tetrahydrofolate biosynthesis; 5,6,7,8-tetrahydrofolate from 7,8-dihydrofolate: step 1/1.</text>
</comment>
<evidence type="ECO:0000313" key="11">
    <source>
        <dbReference type="Proteomes" id="UP000523362"/>
    </source>
</evidence>
<evidence type="ECO:0000313" key="10">
    <source>
        <dbReference type="EMBL" id="MBC1486352.1"/>
    </source>
</evidence>
<comment type="function">
    <text evidence="7 8">Key enzyme in folate metabolism. Catalyzes an essential reaction for de novo glycine and purine synthesis, and for DNA precursor synthesis.</text>
</comment>
<organism evidence="10 11">
    <name type="scientific">Listeria seeligeri</name>
    <dbReference type="NCBI Taxonomy" id="1640"/>
    <lineage>
        <taxon>Bacteria</taxon>
        <taxon>Bacillati</taxon>
        <taxon>Bacillota</taxon>
        <taxon>Bacilli</taxon>
        <taxon>Bacillales</taxon>
        <taxon>Listeriaceae</taxon>
        <taxon>Listeria</taxon>
    </lineage>
</organism>
<dbReference type="PROSITE" id="PS51330">
    <property type="entry name" value="DHFR_2"/>
    <property type="match status" value="1"/>
</dbReference>
<dbReference type="PANTHER" id="PTHR48069:SF3">
    <property type="entry name" value="DIHYDROFOLATE REDUCTASE"/>
    <property type="match status" value="1"/>
</dbReference>
<dbReference type="GO" id="GO:0006730">
    <property type="term" value="P:one-carbon metabolic process"/>
    <property type="evidence" value="ECO:0007669"/>
    <property type="project" value="UniProtKB-KW"/>
</dbReference>
<dbReference type="GO" id="GO:0070401">
    <property type="term" value="F:NADP+ binding"/>
    <property type="evidence" value="ECO:0007669"/>
    <property type="project" value="UniProtKB-ARBA"/>
</dbReference>
<dbReference type="GO" id="GO:0004146">
    <property type="term" value="F:dihydrofolate reductase activity"/>
    <property type="evidence" value="ECO:0007669"/>
    <property type="project" value="UniProtKB-EC"/>
</dbReference>
<dbReference type="PIRSF" id="PIRSF000194">
    <property type="entry name" value="DHFR"/>
    <property type="match status" value="1"/>
</dbReference>
<dbReference type="GO" id="GO:0046654">
    <property type="term" value="P:tetrahydrofolate biosynthetic process"/>
    <property type="evidence" value="ECO:0007669"/>
    <property type="project" value="UniProtKB-UniPathway"/>
</dbReference>
<comment type="catalytic activity">
    <reaction evidence="8">
        <text>(6S)-5,6,7,8-tetrahydrofolate + NADP(+) = 7,8-dihydrofolate + NADPH + H(+)</text>
        <dbReference type="Rhea" id="RHEA:15009"/>
        <dbReference type="ChEBI" id="CHEBI:15378"/>
        <dbReference type="ChEBI" id="CHEBI:57451"/>
        <dbReference type="ChEBI" id="CHEBI:57453"/>
        <dbReference type="ChEBI" id="CHEBI:57783"/>
        <dbReference type="ChEBI" id="CHEBI:58349"/>
        <dbReference type="EC" id="1.5.1.3"/>
    </reaction>
</comment>
<evidence type="ECO:0000256" key="7">
    <source>
        <dbReference type="ARBA" id="ARBA00025067"/>
    </source>
</evidence>
<proteinExistence type="inferred from homology"/>
<dbReference type="GO" id="GO:0046452">
    <property type="term" value="P:dihydrofolate metabolic process"/>
    <property type="evidence" value="ECO:0007669"/>
    <property type="project" value="TreeGrafter"/>
</dbReference>
<dbReference type="FunFam" id="3.40.430.10:FF:000001">
    <property type="entry name" value="Dihydrofolate reductase"/>
    <property type="match status" value="1"/>
</dbReference>
<evidence type="ECO:0000256" key="1">
    <source>
        <dbReference type="ARBA" id="ARBA00004903"/>
    </source>
</evidence>
<accession>A0A7X0X2K4</accession>
<dbReference type="PANTHER" id="PTHR48069">
    <property type="entry name" value="DIHYDROFOLATE REDUCTASE"/>
    <property type="match status" value="1"/>
</dbReference>
<keyword evidence="4 8" id="KW-0554">One-carbon metabolism</keyword>
<dbReference type="Proteomes" id="UP000523362">
    <property type="component" value="Unassembled WGS sequence"/>
</dbReference>
<dbReference type="RefSeq" id="WP_185383761.1">
    <property type="nucleotide sequence ID" value="NZ_JAARRG010000005.1"/>
</dbReference>
<gene>
    <name evidence="10" type="ORF">HB897_08950</name>
</gene>
<evidence type="ECO:0000256" key="5">
    <source>
        <dbReference type="ARBA" id="ARBA00022857"/>
    </source>
</evidence>
<evidence type="ECO:0000256" key="8">
    <source>
        <dbReference type="PIRNR" id="PIRNR000194"/>
    </source>
</evidence>
<dbReference type="UniPathway" id="UPA00077">
    <property type="reaction ID" value="UER00158"/>
</dbReference>
<dbReference type="GO" id="GO:0005829">
    <property type="term" value="C:cytosol"/>
    <property type="evidence" value="ECO:0007669"/>
    <property type="project" value="TreeGrafter"/>
</dbReference>
<evidence type="ECO:0000256" key="4">
    <source>
        <dbReference type="ARBA" id="ARBA00022563"/>
    </source>
</evidence>